<name>A0A6N6W3U3_9BURK</name>
<sequence>MFAIIGTSRWETGNLVSYGSLIMSQHKKSMQIMPWLVVADDVVRAARIEQLTREAMVGRALMETYCAISGAAQLRATGPVPDQHPMVVETKDCNVG</sequence>
<gene>
    <name evidence="1" type="ORF">FSO04_36060</name>
</gene>
<evidence type="ECO:0000313" key="2">
    <source>
        <dbReference type="Proteomes" id="UP000463700"/>
    </source>
</evidence>
<reference evidence="1 2" key="1">
    <citation type="journal article" date="2020" name="Int. J. Syst. Evol. Microbiol.">
        <title>Paraburkholderia madseniana sp. nov., a phenolic acid-degrading bacterium isolated from acidic forest soil.</title>
        <authorList>
            <person name="Wilhelm R.C."/>
            <person name="Murphy S.J.L."/>
            <person name="Feriancek N.M."/>
            <person name="Karasz D.C."/>
            <person name="DeRito C.M."/>
            <person name="Newman J.D."/>
            <person name="Buckley D.H."/>
        </authorList>
    </citation>
    <scope>NUCLEOTIDE SEQUENCE [LARGE SCALE GENOMIC DNA]</scope>
    <source>
        <strain evidence="1 2">RP11</strain>
    </source>
</reference>
<evidence type="ECO:0000313" key="1">
    <source>
        <dbReference type="EMBL" id="KAE8755103.1"/>
    </source>
</evidence>
<comment type="caution">
    <text evidence="1">The sequence shown here is derived from an EMBL/GenBank/DDBJ whole genome shotgun (WGS) entry which is preliminary data.</text>
</comment>
<dbReference type="EMBL" id="VOSW01000099">
    <property type="protein sequence ID" value="KAE8755103.1"/>
    <property type="molecule type" value="Genomic_DNA"/>
</dbReference>
<dbReference type="RefSeq" id="WP_154566279.1">
    <property type="nucleotide sequence ID" value="NZ_VOSW01000099.1"/>
</dbReference>
<accession>A0A6N6W3U3</accession>
<dbReference type="AlphaFoldDB" id="A0A6N6W3U3"/>
<proteinExistence type="predicted"/>
<organism evidence="1 2">
    <name type="scientific">Paraburkholderia madseniana</name>
    <dbReference type="NCBI Taxonomy" id="2599607"/>
    <lineage>
        <taxon>Bacteria</taxon>
        <taxon>Pseudomonadati</taxon>
        <taxon>Pseudomonadota</taxon>
        <taxon>Betaproteobacteria</taxon>
        <taxon>Burkholderiales</taxon>
        <taxon>Burkholderiaceae</taxon>
        <taxon>Paraburkholderia</taxon>
    </lineage>
</organism>
<protein>
    <submittedName>
        <fullName evidence="1">Uncharacterized protein</fullName>
    </submittedName>
</protein>
<dbReference type="Proteomes" id="UP000463700">
    <property type="component" value="Unassembled WGS sequence"/>
</dbReference>